<reference evidence="1 2" key="1">
    <citation type="submission" date="2014-08" db="EMBL/GenBank/DDBJ databases">
        <authorList>
            <person name="Hassan Y.I."/>
            <person name="Lepp D."/>
            <person name="Zhou T."/>
        </authorList>
    </citation>
    <scope>NUCLEOTIDE SEQUENCE [LARGE SCALE GENOMIC DNA]</scope>
    <source>
        <strain evidence="1 2">IFO13584</strain>
    </source>
</reference>
<dbReference type="AlphaFoldDB" id="A0A087LY38"/>
<comment type="caution">
    <text evidence="1">The sequence shown here is derived from an EMBL/GenBank/DDBJ whole genome shotgun (WGS) entry which is preliminary data.</text>
</comment>
<sequence>MTLKLTPIVHGELCNGVRWEVEDIDLLAESVARVAMGQYRHVSKILEGLAGEPPRSSQQHANDAKLKLELAADGSPWHRDGWIFQVLSWMAALQQQGKNTVSQAPHIYKAHKGFDGIQLELADDQKTVKAIVIFEDKATDNPRDTIRDEVWPDIVDLEQGKRVGELTSEATTLLALNQIRFPNMDVDQAIDTIIWQEMRRYRVSITTSATHSSDKARMRLFDGFDVKALGDRSRRTGETMHFDDLRVWMAEFVDLVAKKIDEVANV</sequence>
<dbReference type="Proteomes" id="UP000028981">
    <property type="component" value="Unassembled WGS sequence"/>
</dbReference>
<evidence type="ECO:0000313" key="2">
    <source>
        <dbReference type="Proteomes" id="UP000028981"/>
    </source>
</evidence>
<dbReference type="RefSeq" id="WP_035086263.1">
    <property type="nucleotide sequence ID" value="NZ_JQGC01000024.1"/>
</dbReference>
<protein>
    <submittedName>
        <fullName evidence="1">Uncharacterized protein</fullName>
    </submittedName>
</protein>
<name>A0A087LY38_9HYPH</name>
<keyword evidence="2" id="KW-1185">Reference proteome</keyword>
<dbReference type="STRING" id="46914.JP75_20435"/>
<accession>A0A087LY38</accession>
<proteinExistence type="predicted"/>
<evidence type="ECO:0000313" key="1">
    <source>
        <dbReference type="EMBL" id="KFL29541.1"/>
    </source>
</evidence>
<organism evidence="1 2">
    <name type="scientific">Devosia riboflavina</name>
    <dbReference type="NCBI Taxonomy" id="46914"/>
    <lineage>
        <taxon>Bacteria</taxon>
        <taxon>Pseudomonadati</taxon>
        <taxon>Pseudomonadota</taxon>
        <taxon>Alphaproteobacteria</taxon>
        <taxon>Hyphomicrobiales</taxon>
        <taxon>Devosiaceae</taxon>
        <taxon>Devosia</taxon>
    </lineage>
</organism>
<gene>
    <name evidence="1" type="ORF">JP75_20435</name>
</gene>
<dbReference type="EMBL" id="JQGC01000024">
    <property type="protein sequence ID" value="KFL29541.1"/>
    <property type="molecule type" value="Genomic_DNA"/>
</dbReference>
<dbReference type="OrthoDB" id="5117958at2"/>